<protein>
    <submittedName>
        <fullName evidence="2">Uncharacterized protein</fullName>
    </submittedName>
</protein>
<accession>A0A151NB59</accession>
<dbReference type="Proteomes" id="UP000050525">
    <property type="component" value="Unassembled WGS sequence"/>
</dbReference>
<evidence type="ECO:0000313" key="2">
    <source>
        <dbReference type="EMBL" id="KYO34053.1"/>
    </source>
</evidence>
<proteinExistence type="predicted"/>
<feature type="region of interest" description="Disordered" evidence="1">
    <location>
        <begin position="64"/>
        <end position="87"/>
    </location>
</feature>
<evidence type="ECO:0000313" key="3">
    <source>
        <dbReference type="Proteomes" id="UP000050525"/>
    </source>
</evidence>
<organism evidence="2 3">
    <name type="scientific">Alligator mississippiensis</name>
    <name type="common">American alligator</name>
    <dbReference type="NCBI Taxonomy" id="8496"/>
    <lineage>
        <taxon>Eukaryota</taxon>
        <taxon>Metazoa</taxon>
        <taxon>Chordata</taxon>
        <taxon>Craniata</taxon>
        <taxon>Vertebrata</taxon>
        <taxon>Euteleostomi</taxon>
        <taxon>Archelosauria</taxon>
        <taxon>Archosauria</taxon>
        <taxon>Crocodylia</taxon>
        <taxon>Alligatoridae</taxon>
        <taxon>Alligatorinae</taxon>
        <taxon>Alligator</taxon>
    </lineage>
</organism>
<dbReference type="EMBL" id="AKHW03003627">
    <property type="protein sequence ID" value="KYO34053.1"/>
    <property type="molecule type" value="Genomic_DNA"/>
</dbReference>
<evidence type="ECO:0000256" key="1">
    <source>
        <dbReference type="SAM" id="MobiDB-lite"/>
    </source>
</evidence>
<gene>
    <name evidence="2" type="ORF">Y1Q_0024638</name>
</gene>
<reference evidence="2 3" key="1">
    <citation type="journal article" date="2012" name="Genome Biol.">
        <title>Sequencing three crocodilian genomes to illuminate the evolution of archosaurs and amniotes.</title>
        <authorList>
            <person name="St John J.A."/>
            <person name="Braun E.L."/>
            <person name="Isberg S.R."/>
            <person name="Miles L.G."/>
            <person name="Chong A.Y."/>
            <person name="Gongora J."/>
            <person name="Dalzell P."/>
            <person name="Moran C."/>
            <person name="Bed'hom B."/>
            <person name="Abzhanov A."/>
            <person name="Burgess S.C."/>
            <person name="Cooksey A.M."/>
            <person name="Castoe T.A."/>
            <person name="Crawford N.G."/>
            <person name="Densmore L.D."/>
            <person name="Drew J.C."/>
            <person name="Edwards S.V."/>
            <person name="Faircloth B.C."/>
            <person name="Fujita M.K."/>
            <person name="Greenwold M.J."/>
            <person name="Hoffmann F.G."/>
            <person name="Howard J.M."/>
            <person name="Iguchi T."/>
            <person name="Janes D.E."/>
            <person name="Khan S.Y."/>
            <person name="Kohno S."/>
            <person name="de Koning A.J."/>
            <person name="Lance S.L."/>
            <person name="McCarthy F.M."/>
            <person name="McCormack J.E."/>
            <person name="Merchant M.E."/>
            <person name="Peterson D.G."/>
            <person name="Pollock D.D."/>
            <person name="Pourmand N."/>
            <person name="Raney B.J."/>
            <person name="Roessler K.A."/>
            <person name="Sanford J.R."/>
            <person name="Sawyer R.H."/>
            <person name="Schmidt C.J."/>
            <person name="Triplett E.W."/>
            <person name="Tuberville T.D."/>
            <person name="Venegas-Anaya M."/>
            <person name="Howard J.T."/>
            <person name="Jarvis E.D."/>
            <person name="Guillette L.J.Jr."/>
            <person name="Glenn T.C."/>
            <person name="Green R.E."/>
            <person name="Ray D.A."/>
        </authorList>
    </citation>
    <scope>NUCLEOTIDE SEQUENCE [LARGE SCALE GENOMIC DNA]</scope>
    <source>
        <strain evidence="2">KSC_2009_1</strain>
    </source>
</reference>
<sequence length="87" mass="10074">MGLVLQEAHYIIHPHRKTSAVSHIEVEEAVAGSSLKKLWRTKTYINETEDLVKKIKQFEKDYHNMPSNEGLRQYQTAPHDKVSFPSL</sequence>
<keyword evidence="3" id="KW-1185">Reference proteome</keyword>
<name>A0A151NB59_ALLMI</name>
<comment type="caution">
    <text evidence="2">The sequence shown here is derived from an EMBL/GenBank/DDBJ whole genome shotgun (WGS) entry which is preliminary data.</text>
</comment>
<feature type="compositionally biased region" description="Basic and acidic residues" evidence="1">
    <location>
        <begin position="78"/>
        <end position="87"/>
    </location>
</feature>
<dbReference type="AlphaFoldDB" id="A0A151NB59"/>